<organism evidence="1 2">
    <name type="scientific">Caenorhabditis nigoni</name>
    <dbReference type="NCBI Taxonomy" id="1611254"/>
    <lineage>
        <taxon>Eukaryota</taxon>
        <taxon>Metazoa</taxon>
        <taxon>Ecdysozoa</taxon>
        <taxon>Nematoda</taxon>
        <taxon>Chromadorea</taxon>
        <taxon>Rhabditida</taxon>
        <taxon>Rhabditina</taxon>
        <taxon>Rhabditomorpha</taxon>
        <taxon>Rhabditoidea</taxon>
        <taxon>Rhabditidae</taxon>
        <taxon>Peloderinae</taxon>
        <taxon>Caenorhabditis</taxon>
    </lineage>
</organism>
<sequence length="67" mass="7816">MTFKKQSLSKSGKQLFYKLTRTKFKNSKAILPLLSFVYKSNASFMHFMCSLFFLPRGFPSSLQFYDG</sequence>
<reference evidence="2" key="1">
    <citation type="submission" date="2017-10" db="EMBL/GenBank/DDBJ databases">
        <title>Rapid genome shrinkage in a self-fertile nematode reveals novel sperm competition proteins.</title>
        <authorList>
            <person name="Yin D."/>
            <person name="Schwarz E.M."/>
            <person name="Thomas C.G."/>
            <person name="Felde R.L."/>
            <person name="Korf I.F."/>
            <person name="Cutter A.D."/>
            <person name="Schartner C.M."/>
            <person name="Ralston E.J."/>
            <person name="Meyer B.J."/>
            <person name="Haag E.S."/>
        </authorList>
    </citation>
    <scope>NUCLEOTIDE SEQUENCE [LARGE SCALE GENOMIC DNA]</scope>
    <source>
        <strain evidence="2">JU1422</strain>
    </source>
</reference>
<name>A0A2G5TQI1_9PELO</name>
<proteinExistence type="predicted"/>
<dbReference type="Proteomes" id="UP000230233">
    <property type="component" value="Chromosome V"/>
</dbReference>
<evidence type="ECO:0000313" key="2">
    <source>
        <dbReference type="Proteomes" id="UP000230233"/>
    </source>
</evidence>
<accession>A0A2G5TQI1</accession>
<keyword evidence="2" id="KW-1185">Reference proteome</keyword>
<evidence type="ECO:0000313" key="1">
    <source>
        <dbReference type="EMBL" id="PIC29570.1"/>
    </source>
</evidence>
<protein>
    <submittedName>
        <fullName evidence="1">Uncharacterized protein</fullName>
    </submittedName>
</protein>
<dbReference type="EMBL" id="PDUG01000005">
    <property type="protein sequence ID" value="PIC29570.1"/>
    <property type="molecule type" value="Genomic_DNA"/>
</dbReference>
<comment type="caution">
    <text evidence="1">The sequence shown here is derived from an EMBL/GenBank/DDBJ whole genome shotgun (WGS) entry which is preliminary data.</text>
</comment>
<gene>
    <name evidence="1" type="primary">Cnig_chr_V.g21111</name>
    <name evidence="1" type="ORF">B9Z55_021111</name>
</gene>
<dbReference type="AlphaFoldDB" id="A0A2G5TQI1"/>